<comment type="caution">
    <text evidence="2">The sequence shown here is derived from an EMBL/GenBank/DDBJ whole genome shotgun (WGS) entry which is preliminary data.</text>
</comment>
<protein>
    <submittedName>
        <fullName evidence="2">Endonuclease</fullName>
    </submittedName>
</protein>
<name>A0A3E4UT71_BACSE</name>
<evidence type="ECO:0000259" key="1">
    <source>
        <dbReference type="Pfam" id="PF19580"/>
    </source>
</evidence>
<accession>A0A3E4UT71</accession>
<dbReference type="InterPro" id="IPR036691">
    <property type="entry name" value="Endo/exonu/phosph_ase_sf"/>
</dbReference>
<dbReference type="EMBL" id="QSSV01000002">
    <property type="protein sequence ID" value="RGM15842.1"/>
    <property type="molecule type" value="Genomic_DNA"/>
</dbReference>
<evidence type="ECO:0000313" key="2">
    <source>
        <dbReference type="EMBL" id="RGM15842.1"/>
    </source>
</evidence>
<dbReference type="InterPro" id="IPR005135">
    <property type="entry name" value="Endo/exonuclease/phosphatase"/>
</dbReference>
<dbReference type="AlphaFoldDB" id="A0A3E4UT71"/>
<dbReference type="PANTHER" id="PTHR42834">
    <property type="entry name" value="ENDONUCLEASE/EXONUCLEASE/PHOSPHATASE FAMILY PROTEIN (AFU_ORTHOLOGUE AFUA_3G09210)"/>
    <property type="match status" value="1"/>
</dbReference>
<dbReference type="GO" id="GO:0004519">
    <property type="term" value="F:endonuclease activity"/>
    <property type="evidence" value="ECO:0007669"/>
    <property type="project" value="UniProtKB-KW"/>
</dbReference>
<keyword evidence="2" id="KW-0255">Endonuclease</keyword>
<dbReference type="Gene3D" id="3.60.10.10">
    <property type="entry name" value="Endonuclease/exonuclease/phosphatase"/>
    <property type="match status" value="1"/>
</dbReference>
<sequence length="372" mass="42948">MSLHKWRYKEGMRSKRRHAPLLFIPLSALMLLAFLTSAPLHGQEKKDTLTFRIMGYNVEKLFDCRHDTLKNDREFLPDAVRRWNYTKYKKKLNAIARVIIAAGKWTPPALVALCEVENDSVLRDLTRYSVLREAGYRYVITHSPDERGINVALLYQRGIFKLLSNRSYPVMKPRRNSRPTRDILHVSGQLLNSDTLDVFVVHFPSRSGGAKASEPYRLAAAQRLKDTTDSLLRIRTRPQIIIMGDFNDYPDNKSIQKILKAGIPPTETDSLDSRMLYHLLARKGIDNKHFGSYKYQGEWGLLDHIILSGSLLMPGSPLYTAEEKAGVFRAPFLLTEDRKYGDEQPFRTYYGMKYQGGYSDHLPVWAEFRLLY</sequence>
<keyword evidence="2" id="KW-0378">Hydrolase</keyword>
<gene>
    <name evidence="2" type="ORF">DXC34_01875</name>
</gene>
<evidence type="ECO:0000313" key="3">
    <source>
        <dbReference type="Proteomes" id="UP000261223"/>
    </source>
</evidence>
<organism evidence="2 3">
    <name type="scientific">Bacteroides stercoris</name>
    <dbReference type="NCBI Taxonomy" id="46506"/>
    <lineage>
        <taxon>Bacteria</taxon>
        <taxon>Pseudomonadati</taxon>
        <taxon>Bacteroidota</taxon>
        <taxon>Bacteroidia</taxon>
        <taxon>Bacteroidales</taxon>
        <taxon>Bacteroidaceae</taxon>
        <taxon>Bacteroides</taxon>
    </lineage>
</organism>
<feature type="domain" description="Endonuclease/exonuclease/phosphatase" evidence="1">
    <location>
        <begin position="53"/>
        <end position="367"/>
    </location>
</feature>
<dbReference type="PANTHER" id="PTHR42834:SF1">
    <property type="entry name" value="ENDONUCLEASE_EXONUCLEASE_PHOSPHATASE FAMILY PROTEIN (AFU_ORTHOLOGUE AFUA_3G09210)"/>
    <property type="match status" value="1"/>
</dbReference>
<reference evidence="2 3" key="1">
    <citation type="submission" date="2018-08" db="EMBL/GenBank/DDBJ databases">
        <title>A genome reference for cultivated species of the human gut microbiota.</title>
        <authorList>
            <person name="Zou Y."/>
            <person name="Xue W."/>
            <person name="Luo G."/>
        </authorList>
    </citation>
    <scope>NUCLEOTIDE SEQUENCE [LARGE SCALE GENOMIC DNA]</scope>
    <source>
        <strain evidence="2 3">TF03-6</strain>
    </source>
</reference>
<keyword evidence="2" id="KW-0540">Nuclease</keyword>
<dbReference type="Pfam" id="PF19580">
    <property type="entry name" value="Exo_endo_phos_3"/>
    <property type="match status" value="1"/>
</dbReference>
<proteinExistence type="predicted"/>
<dbReference type="Proteomes" id="UP000261223">
    <property type="component" value="Unassembled WGS sequence"/>
</dbReference>
<dbReference type="SUPFAM" id="SSF56219">
    <property type="entry name" value="DNase I-like"/>
    <property type="match status" value="1"/>
</dbReference>